<dbReference type="RefSeq" id="WP_261692855.1">
    <property type="nucleotide sequence ID" value="NZ_CP104694.1"/>
</dbReference>
<dbReference type="Pfam" id="PF07638">
    <property type="entry name" value="Sigma70_ECF"/>
    <property type="match status" value="1"/>
</dbReference>
<dbReference type="InterPro" id="IPR011517">
    <property type="entry name" value="RNA_pol_sigma70_ECF-like"/>
</dbReference>
<proteinExistence type="predicted"/>
<dbReference type="InterPro" id="IPR036388">
    <property type="entry name" value="WH-like_DNA-bd_sf"/>
</dbReference>
<dbReference type="Proteomes" id="UP001064632">
    <property type="component" value="Chromosome"/>
</dbReference>
<dbReference type="SUPFAM" id="SSF88659">
    <property type="entry name" value="Sigma3 and sigma4 domains of RNA polymerase sigma factors"/>
    <property type="match status" value="1"/>
</dbReference>
<evidence type="ECO:0000313" key="2">
    <source>
        <dbReference type="EMBL" id="UXI65860.1"/>
    </source>
</evidence>
<organism evidence="2 3">
    <name type="scientific">Tahibacter amnicola</name>
    <dbReference type="NCBI Taxonomy" id="2976241"/>
    <lineage>
        <taxon>Bacteria</taxon>
        <taxon>Pseudomonadati</taxon>
        <taxon>Pseudomonadota</taxon>
        <taxon>Gammaproteobacteria</taxon>
        <taxon>Lysobacterales</taxon>
        <taxon>Rhodanobacteraceae</taxon>
        <taxon>Tahibacter</taxon>
    </lineage>
</organism>
<evidence type="ECO:0000259" key="1">
    <source>
        <dbReference type="Pfam" id="PF07638"/>
    </source>
</evidence>
<name>A0ABY6BC17_9GAMM</name>
<dbReference type="InterPro" id="IPR053812">
    <property type="entry name" value="HTH_Sigma70_ECF-like"/>
</dbReference>
<dbReference type="Gene3D" id="1.10.10.10">
    <property type="entry name" value="Winged helix-like DNA-binding domain superfamily/Winged helix DNA-binding domain"/>
    <property type="match status" value="1"/>
</dbReference>
<dbReference type="InterPro" id="IPR013324">
    <property type="entry name" value="RNA_pol_sigma_r3/r4-like"/>
</dbReference>
<sequence length="189" mass="21098">MDSETFEENLGAITQMLNGDSGGKGAIDQVFPLVYQELKAIAHRLLARGGSSTVTPTVLVHELYSKLNASEQLSVEGKRHFFSLCARVMKQIIVDYVRQKAADKRSSPGVRVELGDVDAMELGAPENVLAIEVALKVLESRDQRLAQIIEYRVFGGLELEQIAELYGVTLRQIQREWVRARIWLTDSLV</sequence>
<keyword evidence="3" id="KW-1185">Reference proteome</keyword>
<protein>
    <submittedName>
        <fullName evidence="2">ECF-type sigma factor</fullName>
    </submittedName>
</protein>
<reference evidence="2" key="1">
    <citation type="submission" date="2022-09" db="EMBL/GenBank/DDBJ databases">
        <title>Tahibacter sp. nov., isolated from a fresh water.</title>
        <authorList>
            <person name="Baek J.H."/>
            <person name="Lee J.K."/>
            <person name="Kim J.M."/>
            <person name="Jeon C.O."/>
        </authorList>
    </citation>
    <scope>NUCLEOTIDE SEQUENCE</scope>
    <source>
        <strain evidence="2">W38</strain>
    </source>
</reference>
<dbReference type="NCBIfam" id="TIGR02937">
    <property type="entry name" value="sigma70-ECF"/>
    <property type="match status" value="1"/>
</dbReference>
<feature type="domain" description="RNA polymerase sigma-70 ECF-like HTH" evidence="1">
    <location>
        <begin position="13"/>
        <end position="187"/>
    </location>
</feature>
<dbReference type="InterPro" id="IPR014284">
    <property type="entry name" value="RNA_pol_sigma-70_dom"/>
</dbReference>
<accession>A0ABY6BC17</accession>
<dbReference type="NCBIfam" id="TIGR02999">
    <property type="entry name" value="Sig-70_X6"/>
    <property type="match status" value="1"/>
</dbReference>
<gene>
    <name evidence="2" type="ORF">N4264_13935</name>
</gene>
<dbReference type="EMBL" id="CP104694">
    <property type="protein sequence ID" value="UXI65860.1"/>
    <property type="molecule type" value="Genomic_DNA"/>
</dbReference>
<evidence type="ECO:0000313" key="3">
    <source>
        <dbReference type="Proteomes" id="UP001064632"/>
    </source>
</evidence>